<gene>
    <name evidence="4" type="ORF">DpV84gp149</name>
</gene>
<evidence type="ECO:0000256" key="1">
    <source>
        <dbReference type="ARBA" id="ARBA00022518"/>
    </source>
</evidence>
<reference evidence="4 5" key="1">
    <citation type="journal article" date="2005" name="J. Virol.">
        <title>Genome of deerpox virus.</title>
        <authorList>
            <person name="Afonso C.L."/>
            <person name="Delhon G."/>
            <person name="Tulman E.R."/>
            <person name="Lu Z."/>
            <person name="Zsak A."/>
            <person name="Becerra V.M."/>
            <person name="Zsak L."/>
            <person name="Kutish G.F."/>
            <person name="Rock D.L."/>
        </authorList>
    </citation>
    <scope>NUCLEOTIDE SEQUENCE [LARGE SCALE GENOMIC DNA]</scope>
    <source>
        <strain evidence="4">W-1170-84</strain>
    </source>
</reference>
<dbReference type="Pfam" id="PF04948">
    <property type="entry name" value="Pox_A51"/>
    <property type="match status" value="1"/>
</dbReference>
<keyword evidence="1" id="KW-0244">Early protein</keyword>
<dbReference type="Proteomes" id="UP000162522">
    <property type="component" value="Segment"/>
</dbReference>
<name>Q08F32_DPV84</name>
<evidence type="ECO:0000256" key="2">
    <source>
        <dbReference type="ARBA" id="ARBA00034781"/>
    </source>
</evidence>
<proteinExistence type="inferred from homology"/>
<dbReference type="EMBL" id="AY689437">
    <property type="protein sequence ID" value="ABI99133.1"/>
    <property type="molecule type" value="Genomic_DNA"/>
</dbReference>
<sequence length="342" mass="38665">MDNIITGKSFSYRDWDISEYFKNCLDDTVPSCTNVCSNFDNVIVSSNTISKLLIADIPKIDKSISCTYSDDKKSTVELNRVSRFGKLILLNNEKNVVYITGTNNNVVYVILTLMRNNDCDKGSCEIKILKDNDEDNISRLLDEQRFAIIQGNQDALVSGTNVLILILIFDEKNFPFIPLIRSISNNDVFISRHNRIHEEIPDKNWFKFYVELRHCYTTSLMLVIDGTVLYVGTDKDTHCLISKGRANKQEAIDDCHCCYNDVSLCVFDKRELLQKTICSSIRGGLHIIIKTIGNFSAGAVGIIPKFDYIKITMSAACIMLTKDDKLSGKTNIGSYIYGIAHR</sequence>
<organismHost>
    <name type="scientific">Odocoileus hemionus</name>
    <name type="common">Mule deer</name>
    <name type="synonym">Cervus hemionus</name>
    <dbReference type="NCBI Taxonomy" id="9872"/>
</organismHost>
<evidence type="ECO:0000256" key="3">
    <source>
        <dbReference type="ARBA" id="ARBA00034877"/>
    </source>
</evidence>
<comment type="similarity">
    <text evidence="2">Belongs to the orthopoxvirus OPG181 family.</text>
</comment>
<accession>Q08F32</accession>
<dbReference type="InterPro" id="IPR007032">
    <property type="entry name" value="Poxvirus_A51"/>
</dbReference>
<evidence type="ECO:0000313" key="4">
    <source>
        <dbReference type="EMBL" id="ABI99133.1"/>
    </source>
</evidence>
<evidence type="ECO:0000313" key="5">
    <source>
        <dbReference type="Proteomes" id="UP000162522"/>
    </source>
</evidence>
<organism evidence="4 5">
    <name type="scientific">Deerpox virus (strain W-1170-84)</name>
    <name type="common">DPV</name>
    <dbReference type="NCBI Taxonomy" id="305676"/>
    <lineage>
        <taxon>Viruses</taxon>
        <taxon>Varidnaviria</taxon>
        <taxon>Bamfordvirae</taxon>
        <taxon>Nucleocytoviricota</taxon>
        <taxon>Pokkesviricetes</taxon>
        <taxon>Chitovirales</taxon>
        <taxon>Poxviridae</taxon>
        <taxon>Chordopoxvirinae</taxon>
        <taxon>Cervidpoxvirus</taxon>
        <taxon>Cervidpoxvirus muledeerpox</taxon>
        <taxon>Mule deerpox virus</taxon>
    </lineage>
</organism>
<protein>
    <recommendedName>
        <fullName evidence="3">Protein OPG181</fullName>
    </recommendedName>
</protein>